<name>A0A2J9PMK7_9LACT</name>
<dbReference type="SUPFAM" id="SSF47413">
    <property type="entry name" value="lambda repressor-like DNA-binding domains"/>
    <property type="match status" value="1"/>
</dbReference>
<keyword evidence="3" id="KW-0804">Transcription</keyword>
<evidence type="ECO:0000256" key="2">
    <source>
        <dbReference type="ARBA" id="ARBA00023125"/>
    </source>
</evidence>
<dbReference type="Pfam" id="PF00532">
    <property type="entry name" value="Peripla_BP_1"/>
    <property type="match status" value="1"/>
</dbReference>
<dbReference type="InterPro" id="IPR010982">
    <property type="entry name" value="Lambda_DNA-bd_dom_sf"/>
</dbReference>
<dbReference type="Gene3D" id="1.10.260.40">
    <property type="entry name" value="lambda repressor-like DNA-binding domains"/>
    <property type="match status" value="1"/>
</dbReference>
<dbReference type="Proteomes" id="UP000192813">
    <property type="component" value="Unassembled WGS sequence"/>
</dbReference>
<dbReference type="RefSeq" id="WP_083068648.1">
    <property type="nucleotide sequence ID" value="NZ_JALXKY010000008.1"/>
</dbReference>
<accession>A0A2J9PMK7</accession>
<proteinExistence type="predicted"/>
<dbReference type="InterPro" id="IPR028082">
    <property type="entry name" value="Peripla_BP_I"/>
</dbReference>
<dbReference type="EMBL" id="NBTM02000001">
    <property type="protein sequence ID" value="PNL91568.1"/>
    <property type="molecule type" value="Genomic_DNA"/>
</dbReference>
<evidence type="ECO:0000259" key="4">
    <source>
        <dbReference type="PROSITE" id="PS50932"/>
    </source>
</evidence>
<keyword evidence="2" id="KW-0238">DNA-binding</keyword>
<dbReference type="PROSITE" id="PS50932">
    <property type="entry name" value="HTH_LACI_2"/>
    <property type="match status" value="1"/>
</dbReference>
<dbReference type="PANTHER" id="PTHR30146">
    <property type="entry name" value="LACI-RELATED TRANSCRIPTIONAL REPRESSOR"/>
    <property type="match status" value="1"/>
</dbReference>
<evidence type="ECO:0000313" key="6">
    <source>
        <dbReference type="Proteomes" id="UP000192813"/>
    </source>
</evidence>
<dbReference type="SMART" id="SM00354">
    <property type="entry name" value="HTH_LACI"/>
    <property type="match status" value="1"/>
</dbReference>
<dbReference type="GO" id="GO:0003700">
    <property type="term" value="F:DNA-binding transcription factor activity"/>
    <property type="evidence" value="ECO:0007669"/>
    <property type="project" value="TreeGrafter"/>
</dbReference>
<sequence>MAITIRDVAKRAGVAPSTVSRVIADNPSISDKTKNKVRTVMKEMNYFPNIYAQGLASAHSKTFGLVLPLATDAFYQNPFFPTVLRGINFEMAKHDYSILLSVGLDENQRRKHIEKIVNGKQVEGLIFLYASKNDPLLRFAQEVNCPAVVIGSPDNTKVHFVDNDNELIGYQATNSLIQQGCDRIAYIGGDMNQFFIADRHKGYKRALESAGIIYDPGLIYNDINFLPSDGYELAQHKIDFSQIDGLVISDELVAEGIRNYLDTQDIQDVHTITFSAYRQGNTQPMNKTSYVNLNSQIIGSRAVDILFEALEPDQASTRFIHEYVDADLHTT</sequence>
<dbReference type="Gene3D" id="3.40.50.2300">
    <property type="match status" value="2"/>
</dbReference>
<dbReference type="PANTHER" id="PTHR30146:SF109">
    <property type="entry name" value="HTH-TYPE TRANSCRIPTIONAL REGULATOR GALS"/>
    <property type="match status" value="1"/>
</dbReference>
<feature type="domain" description="HTH lacI-type" evidence="4">
    <location>
        <begin position="3"/>
        <end position="57"/>
    </location>
</feature>
<protein>
    <submittedName>
        <fullName evidence="5">LacI family transcriptional regulator</fullName>
    </submittedName>
</protein>
<evidence type="ECO:0000256" key="1">
    <source>
        <dbReference type="ARBA" id="ARBA00023015"/>
    </source>
</evidence>
<evidence type="ECO:0000313" key="5">
    <source>
        <dbReference type="EMBL" id="PNL91568.1"/>
    </source>
</evidence>
<organism evidence="5 6">
    <name type="scientific">Aerococcus viridans</name>
    <dbReference type="NCBI Taxonomy" id="1377"/>
    <lineage>
        <taxon>Bacteria</taxon>
        <taxon>Bacillati</taxon>
        <taxon>Bacillota</taxon>
        <taxon>Bacilli</taxon>
        <taxon>Lactobacillales</taxon>
        <taxon>Aerococcaceae</taxon>
        <taxon>Aerococcus</taxon>
    </lineage>
</organism>
<dbReference type="Pfam" id="PF00356">
    <property type="entry name" value="LacI"/>
    <property type="match status" value="1"/>
</dbReference>
<gene>
    <name evidence="5" type="ORF">A6J77_004765</name>
</gene>
<dbReference type="AlphaFoldDB" id="A0A2J9PMK7"/>
<dbReference type="CDD" id="cd01392">
    <property type="entry name" value="HTH_LacI"/>
    <property type="match status" value="1"/>
</dbReference>
<evidence type="ECO:0000256" key="3">
    <source>
        <dbReference type="ARBA" id="ARBA00023163"/>
    </source>
</evidence>
<dbReference type="GO" id="GO:0000976">
    <property type="term" value="F:transcription cis-regulatory region binding"/>
    <property type="evidence" value="ECO:0007669"/>
    <property type="project" value="TreeGrafter"/>
</dbReference>
<dbReference type="SUPFAM" id="SSF53822">
    <property type="entry name" value="Periplasmic binding protein-like I"/>
    <property type="match status" value="1"/>
</dbReference>
<keyword evidence="1" id="KW-0805">Transcription regulation</keyword>
<comment type="caution">
    <text evidence="5">The sequence shown here is derived from an EMBL/GenBank/DDBJ whole genome shotgun (WGS) entry which is preliminary data.</text>
</comment>
<dbReference type="InterPro" id="IPR001761">
    <property type="entry name" value="Peripla_BP/Lac1_sug-bd_dom"/>
</dbReference>
<reference evidence="6" key="1">
    <citation type="submission" date="2017-12" db="EMBL/GenBank/DDBJ databases">
        <title>FDA dAtabase for Regulatory Grade micrObial Sequences (FDA-ARGOS): Supporting development and validation of Infectious Disease Dx tests.</title>
        <authorList>
            <person name="Hoffmann M."/>
            <person name="Allard M."/>
            <person name="Evans P."/>
            <person name="Brown E."/>
            <person name="Tallon L."/>
            <person name="Sadzewicz L."/>
            <person name="Sengamalay N."/>
            <person name="Ott S."/>
            <person name="Godinez A."/>
            <person name="Nagaraj S."/>
            <person name="Vavikolanu K."/>
            <person name="Aluvathingal J."/>
            <person name="Nadendla S."/>
            <person name="Sichtig H."/>
        </authorList>
    </citation>
    <scope>NUCLEOTIDE SEQUENCE [LARGE SCALE GENOMIC DNA]</scope>
    <source>
        <strain evidence="6">FDAARGOS_249</strain>
    </source>
</reference>
<dbReference type="InterPro" id="IPR000843">
    <property type="entry name" value="HTH_LacI"/>
</dbReference>